<evidence type="ECO:0000256" key="1">
    <source>
        <dbReference type="SAM" id="MobiDB-lite"/>
    </source>
</evidence>
<organism evidence="2">
    <name type="scientific">uncultured Gemmatimonadota bacterium</name>
    <dbReference type="NCBI Taxonomy" id="203437"/>
    <lineage>
        <taxon>Bacteria</taxon>
        <taxon>Pseudomonadati</taxon>
        <taxon>Gemmatimonadota</taxon>
        <taxon>environmental samples</taxon>
    </lineage>
</organism>
<keyword evidence="2" id="KW-0808">Transferase</keyword>
<feature type="compositionally biased region" description="Basic residues" evidence="1">
    <location>
        <begin position="97"/>
        <end position="113"/>
    </location>
</feature>
<feature type="compositionally biased region" description="Basic and acidic residues" evidence="1">
    <location>
        <begin position="65"/>
        <end position="89"/>
    </location>
</feature>
<feature type="non-terminal residue" evidence="2">
    <location>
        <position position="1"/>
    </location>
</feature>
<feature type="region of interest" description="Disordered" evidence="1">
    <location>
        <begin position="1"/>
        <end position="184"/>
    </location>
</feature>
<feature type="compositionally biased region" description="Basic and acidic residues" evidence="1">
    <location>
        <begin position="167"/>
        <end position="176"/>
    </location>
</feature>
<dbReference type="EC" id="2.3.1.61" evidence="2"/>
<sequence>RLREAERDQARLHVVLRQGRGGRAQAVPAHQRGDPGRRDGAEAALRHRHRRRRRGGAGSARGARRGQEELRRAGEGDRRAGDQGARREAGAGGAAGRHLHHHQRRHLRLHALHAHPQPAAGGDPGDAQHRGAPRRRERLRGDPPHHVRRPHLRPPHRGRQRGGALPGDREADDRRPGHAPAGGM</sequence>
<feature type="compositionally biased region" description="Basic residues" evidence="1">
    <location>
        <begin position="146"/>
        <end position="160"/>
    </location>
</feature>
<feature type="compositionally biased region" description="Basic residues" evidence="1">
    <location>
        <begin position="46"/>
        <end position="55"/>
    </location>
</feature>
<keyword evidence="2" id="KW-0012">Acyltransferase</keyword>
<proteinExistence type="predicted"/>
<feature type="non-terminal residue" evidence="2">
    <location>
        <position position="184"/>
    </location>
</feature>
<feature type="compositionally biased region" description="Basic and acidic residues" evidence="1">
    <location>
        <begin position="31"/>
        <end position="45"/>
    </location>
</feature>
<dbReference type="EMBL" id="CADCTW010000103">
    <property type="protein sequence ID" value="CAA9326160.1"/>
    <property type="molecule type" value="Genomic_DNA"/>
</dbReference>
<evidence type="ECO:0000313" key="2">
    <source>
        <dbReference type="EMBL" id="CAA9326160.1"/>
    </source>
</evidence>
<gene>
    <name evidence="2" type="ORF">AVDCRST_MAG68-2172</name>
</gene>
<name>A0A6J4L9T8_9BACT</name>
<protein>
    <submittedName>
        <fullName evidence="2">Dihydrolipoamide succinyltransferase component (E2) of 2-oxoglutarate dehydrogenase complex</fullName>
        <ecNumber evidence="2">2.3.1.61</ecNumber>
    </submittedName>
</protein>
<feature type="compositionally biased region" description="Basic and acidic residues" evidence="1">
    <location>
        <begin position="1"/>
        <end position="11"/>
    </location>
</feature>
<reference evidence="2" key="1">
    <citation type="submission" date="2020-02" db="EMBL/GenBank/DDBJ databases">
        <authorList>
            <person name="Meier V. D."/>
        </authorList>
    </citation>
    <scope>NUCLEOTIDE SEQUENCE</scope>
    <source>
        <strain evidence="2">AVDCRST_MAG68</strain>
    </source>
</reference>
<accession>A0A6J4L9T8</accession>
<dbReference type="AlphaFoldDB" id="A0A6J4L9T8"/>
<dbReference type="GO" id="GO:0004149">
    <property type="term" value="F:dihydrolipoyllysine-residue succinyltransferase activity"/>
    <property type="evidence" value="ECO:0007669"/>
    <property type="project" value="UniProtKB-EC"/>
</dbReference>